<dbReference type="InterPro" id="IPR037185">
    <property type="entry name" value="EmrE-like"/>
</dbReference>
<feature type="transmembrane region" description="Helical" evidence="7">
    <location>
        <begin position="55"/>
        <end position="75"/>
    </location>
</feature>
<comment type="subcellular location">
    <subcellularLocation>
        <location evidence="1">Endomembrane system</location>
        <topology evidence="1">Multi-pass membrane protein</topology>
    </subcellularLocation>
</comment>
<dbReference type="GO" id="GO:0012505">
    <property type="term" value="C:endomembrane system"/>
    <property type="evidence" value="ECO:0007669"/>
    <property type="project" value="UniProtKB-SubCell"/>
</dbReference>
<comment type="caution">
    <text evidence="8">The sequence shown here is derived from an EMBL/GenBank/DDBJ whole genome shotgun (WGS) entry which is preliminary data.</text>
</comment>
<dbReference type="InterPro" id="IPR010651">
    <property type="entry name" value="Sugar_transport"/>
</dbReference>
<feature type="transmembrane region" description="Helical" evidence="7">
    <location>
        <begin position="31"/>
        <end position="49"/>
    </location>
</feature>
<evidence type="ECO:0000313" key="8">
    <source>
        <dbReference type="EMBL" id="EST12577.1"/>
    </source>
</evidence>
<sequence length="290" mass="31056">MYILVALIPAIMWGIIPLLVSKFGGKPNQQILGTTLGAVIFAVILYFFTTPAYTWVSFFASLTSGLFWTVGQYLQYTSFKSIGVSKAMPISTGMQLLGTSLVGVLAFQDWNTPVKLTLGFIALAIIIIGAVLTSYQQKKAGNSEGASQSLKLGIIMTIFSAIGYVIYATIGQAFHVSGWTSILPQSIGMLLLALILSIRNGGERRFSKETFKNIIVGLSWSVGNLALLLSTNEVGVATSFTLSQMGVVISTLGGLFILKEKKTHRELVSVIIGVIFVVIGGALIGYIKGL</sequence>
<keyword evidence="4 7" id="KW-0812">Transmembrane</keyword>
<keyword evidence="5 7" id="KW-1133">Transmembrane helix</keyword>
<dbReference type="SUPFAM" id="SSF103481">
    <property type="entry name" value="Multidrug resistance efflux transporter EmrE"/>
    <property type="match status" value="1"/>
</dbReference>
<dbReference type="STRING" id="1395513.P343_05375"/>
<evidence type="ECO:0000256" key="3">
    <source>
        <dbReference type="ARBA" id="ARBA00022597"/>
    </source>
</evidence>
<organism evidence="8 9">
    <name type="scientific">Sporolactobacillus laevolacticus DSM 442</name>
    <dbReference type="NCBI Taxonomy" id="1395513"/>
    <lineage>
        <taxon>Bacteria</taxon>
        <taxon>Bacillati</taxon>
        <taxon>Bacillota</taxon>
        <taxon>Bacilli</taxon>
        <taxon>Bacillales</taxon>
        <taxon>Sporolactobacillaceae</taxon>
        <taxon>Sporolactobacillus</taxon>
    </lineage>
</organism>
<feature type="transmembrane region" description="Helical" evidence="7">
    <location>
        <begin position="236"/>
        <end position="258"/>
    </location>
</feature>
<dbReference type="Pfam" id="PF06800">
    <property type="entry name" value="Sugar_transport"/>
    <property type="match status" value="1"/>
</dbReference>
<dbReference type="GO" id="GO:0015144">
    <property type="term" value="F:carbohydrate transmembrane transporter activity"/>
    <property type="evidence" value="ECO:0007669"/>
    <property type="project" value="InterPro"/>
</dbReference>
<dbReference type="GO" id="GO:0016020">
    <property type="term" value="C:membrane"/>
    <property type="evidence" value="ECO:0007669"/>
    <property type="project" value="InterPro"/>
</dbReference>
<evidence type="ECO:0000256" key="6">
    <source>
        <dbReference type="ARBA" id="ARBA00023136"/>
    </source>
</evidence>
<feature type="transmembrane region" description="Helical" evidence="7">
    <location>
        <begin position="6"/>
        <end position="24"/>
    </location>
</feature>
<keyword evidence="3 8" id="KW-0813">Transport</keyword>
<reference evidence="8 9" key="1">
    <citation type="journal article" date="2013" name="Genome Announc.">
        <title>Genome Sequence of Sporolactobacillus laevolacticus DSM442, an Efficient Polymer-Grade D-Lactate Producer from Agricultural Waste Cottonseed as a Nitrogen Source.</title>
        <authorList>
            <person name="Wang H."/>
            <person name="Wang L."/>
            <person name="Ju J."/>
            <person name="Yu B."/>
            <person name="Ma Y."/>
        </authorList>
    </citation>
    <scope>NUCLEOTIDE SEQUENCE [LARGE SCALE GENOMIC DNA]</scope>
    <source>
        <strain evidence="8 9">DSM 442</strain>
    </source>
</reference>
<evidence type="ECO:0000256" key="5">
    <source>
        <dbReference type="ARBA" id="ARBA00022989"/>
    </source>
</evidence>
<evidence type="ECO:0000256" key="2">
    <source>
        <dbReference type="ARBA" id="ARBA00006117"/>
    </source>
</evidence>
<keyword evidence="3 8" id="KW-0762">Sugar transport</keyword>
<feature type="transmembrane region" description="Helical" evidence="7">
    <location>
        <begin position="176"/>
        <end position="198"/>
    </location>
</feature>
<dbReference type="CDD" id="cd23112">
    <property type="entry name" value="glucose_uptake_GlcU"/>
    <property type="match status" value="1"/>
</dbReference>
<feature type="transmembrane region" description="Helical" evidence="7">
    <location>
        <begin position="152"/>
        <end position="170"/>
    </location>
</feature>
<evidence type="ECO:0000256" key="7">
    <source>
        <dbReference type="SAM" id="Phobius"/>
    </source>
</evidence>
<keyword evidence="9" id="KW-1185">Reference proteome</keyword>
<gene>
    <name evidence="8" type="ORF">P343_05375</name>
</gene>
<proteinExistence type="inferred from homology"/>
<protein>
    <submittedName>
        <fullName evidence="8">Glucose transporter GlcU</fullName>
    </submittedName>
</protein>
<dbReference type="EMBL" id="AWTC01000004">
    <property type="protein sequence ID" value="EST12577.1"/>
    <property type="molecule type" value="Genomic_DNA"/>
</dbReference>
<feature type="transmembrane region" description="Helical" evidence="7">
    <location>
        <begin position="267"/>
        <end position="287"/>
    </location>
</feature>
<dbReference type="PANTHER" id="PTHR16119:SF17">
    <property type="entry name" value="TRANSMEMBRANE PROTEIN 144"/>
    <property type="match status" value="1"/>
</dbReference>
<dbReference type="OrthoDB" id="1452595at2"/>
<evidence type="ECO:0000256" key="4">
    <source>
        <dbReference type="ARBA" id="ARBA00022692"/>
    </source>
</evidence>
<accession>V6IYQ0</accession>
<dbReference type="PATRIC" id="fig|1395513.3.peg.1096"/>
<feature type="transmembrane region" description="Helical" evidence="7">
    <location>
        <begin position="210"/>
        <end position="230"/>
    </location>
</feature>
<dbReference type="PANTHER" id="PTHR16119">
    <property type="entry name" value="TRANSMEMBRANE PROTEIN 144"/>
    <property type="match status" value="1"/>
</dbReference>
<keyword evidence="6 7" id="KW-0472">Membrane</keyword>
<dbReference type="Proteomes" id="UP000018296">
    <property type="component" value="Unassembled WGS sequence"/>
</dbReference>
<feature type="transmembrane region" description="Helical" evidence="7">
    <location>
        <begin position="113"/>
        <end position="132"/>
    </location>
</feature>
<comment type="similarity">
    <text evidence="2">Belongs to the GRP transporter (TC 2.A.7.5) family.</text>
</comment>
<evidence type="ECO:0000313" key="9">
    <source>
        <dbReference type="Proteomes" id="UP000018296"/>
    </source>
</evidence>
<dbReference type="AlphaFoldDB" id="V6IYQ0"/>
<name>V6IYQ0_9BACL</name>
<dbReference type="RefSeq" id="WP_023509374.1">
    <property type="nucleotide sequence ID" value="NZ_AWTC01000004.1"/>
</dbReference>
<dbReference type="eggNOG" id="COG4975">
    <property type="taxonomic scope" value="Bacteria"/>
</dbReference>
<evidence type="ECO:0000256" key="1">
    <source>
        <dbReference type="ARBA" id="ARBA00004127"/>
    </source>
</evidence>